<dbReference type="Proteomes" id="UP001196509">
    <property type="component" value="Unassembled WGS sequence"/>
</dbReference>
<dbReference type="Gene3D" id="1.20.1290.10">
    <property type="entry name" value="AhpD-like"/>
    <property type="match status" value="1"/>
</dbReference>
<gene>
    <name evidence="1" type="ORF">K1W69_19195</name>
</gene>
<keyword evidence="2" id="KW-1185">Reference proteome</keyword>
<dbReference type="EMBL" id="JAICBX010000004">
    <property type="protein sequence ID" value="MBW8639329.1"/>
    <property type="molecule type" value="Genomic_DNA"/>
</dbReference>
<dbReference type="AlphaFoldDB" id="A0AAE2ZNP5"/>
<reference evidence="1" key="1">
    <citation type="submission" date="2021-08" db="EMBL/GenBank/DDBJ databases">
        <title>Hoeflea bacterium WL0058 sp. nov., isolated from the sediment.</title>
        <authorList>
            <person name="Wang L."/>
            <person name="Zhang D."/>
        </authorList>
    </citation>
    <scope>NUCLEOTIDE SEQUENCE</scope>
    <source>
        <strain evidence="1">WL0058</strain>
    </source>
</reference>
<name>A0AAE2ZNP5_9HYPH</name>
<evidence type="ECO:0008006" key="3">
    <source>
        <dbReference type="Google" id="ProtNLM"/>
    </source>
</evidence>
<dbReference type="RefSeq" id="WP_220230066.1">
    <property type="nucleotide sequence ID" value="NZ_JAICBX010000004.1"/>
</dbReference>
<evidence type="ECO:0000313" key="1">
    <source>
        <dbReference type="EMBL" id="MBW8639329.1"/>
    </source>
</evidence>
<proteinExistence type="predicted"/>
<comment type="caution">
    <text evidence="1">The sequence shown here is derived from an EMBL/GenBank/DDBJ whole genome shotgun (WGS) entry which is preliminary data.</text>
</comment>
<organism evidence="1 2">
    <name type="scientific">Flavimaribacter sediminis</name>
    <dbReference type="NCBI Taxonomy" id="2865987"/>
    <lineage>
        <taxon>Bacteria</taxon>
        <taxon>Pseudomonadati</taxon>
        <taxon>Pseudomonadota</taxon>
        <taxon>Alphaproteobacteria</taxon>
        <taxon>Hyphomicrobiales</taxon>
        <taxon>Rhizobiaceae</taxon>
        <taxon>Flavimaribacter</taxon>
    </lineage>
</organism>
<sequence length="183" mass="19942">MIRRFLDRSISRFSNHYDYDASYMREILDESTAAGLQLAMSSALLQGDFGVSKEAFYAAKIRSVMRADCGPCLRLAMTMAEESGLSPDAVLPALGHGEPTEDAALAIRFADAVLDNSADLAETVEEARKRFGERARIGLAVAVLAGQFYPLLKRGMGHAATCESIVRDYIASNTREEFAHAAE</sequence>
<accession>A0AAE2ZNP5</accession>
<evidence type="ECO:0000313" key="2">
    <source>
        <dbReference type="Proteomes" id="UP001196509"/>
    </source>
</evidence>
<dbReference type="SUPFAM" id="SSF69118">
    <property type="entry name" value="AhpD-like"/>
    <property type="match status" value="1"/>
</dbReference>
<protein>
    <recommendedName>
        <fullName evidence="3">Carboxymuconolactone decarboxylase family protein</fullName>
    </recommendedName>
</protein>
<dbReference type="InterPro" id="IPR029032">
    <property type="entry name" value="AhpD-like"/>
</dbReference>